<name>A0A0P8A9A2_9EURY</name>
<sequence>MTSISVYIAAFGFASIIFLTLRDIRIYRRTKLESYRKGALRGMITGGLAWIGMIFTAGNPGFETIGLTMCL</sequence>
<protein>
    <submittedName>
        <fullName evidence="2">Uncharacterized protein</fullName>
    </submittedName>
</protein>
<accession>A0A0P8A9A2</accession>
<keyword evidence="1" id="KW-1133">Transmembrane helix</keyword>
<feature type="transmembrane region" description="Helical" evidence="1">
    <location>
        <begin position="6"/>
        <end position="27"/>
    </location>
</feature>
<keyword evidence="1" id="KW-0472">Membrane</keyword>
<keyword evidence="1" id="KW-0812">Transmembrane</keyword>
<comment type="caution">
    <text evidence="2">The sequence shown here is derived from an EMBL/GenBank/DDBJ whole genome shotgun (WGS) entry which is preliminary data.</text>
</comment>
<dbReference type="EMBL" id="LKCM01000050">
    <property type="protein sequence ID" value="KPQ44869.1"/>
    <property type="molecule type" value="Genomic_DNA"/>
</dbReference>
<feature type="transmembrane region" description="Helical" evidence="1">
    <location>
        <begin position="39"/>
        <end position="58"/>
    </location>
</feature>
<dbReference type="AlphaFoldDB" id="A0A0P8A9A2"/>
<evidence type="ECO:0000313" key="2">
    <source>
        <dbReference type="EMBL" id="KPQ44869.1"/>
    </source>
</evidence>
<proteinExistence type="predicted"/>
<dbReference type="Proteomes" id="UP000050360">
    <property type="component" value="Unassembled WGS sequence"/>
</dbReference>
<evidence type="ECO:0000313" key="3">
    <source>
        <dbReference type="Proteomes" id="UP000050360"/>
    </source>
</evidence>
<organism evidence="2 3">
    <name type="scientific">Candidatus Methanoperedens nitratireducens</name>
    <dbReference type="NCBI Taxonomy" id="1392998"/>
    <lineage>
        <taxon>Archaea</taxon>
        <taxon>Methanobacteriati</taxon>
        <taxon>Methanobacteriota</taxon>
        <taxon>Stenosarchaea group</taxon>
        <taxon>Methanomicrobia</taxon>
        <taxon>Methanosarcinales</taxon>
        <taxon>ANME-2 cluster</taxon>
        <taxon>Candidatus Methanoperedentaceae</taxon>
        <taxon>Candidatus Methanoperedens</taxon>
    </lineage>
</organism>
<evidence type="ECO:0000256" key="1">
    <source>
        <dbReference type="SAM" id="Phobius"/>
    </source>
</evidence>
<reference evidence="2 3" key="1">
    <citation type="submission" date="2015-09" db="EMBL/GenBank/DDBJ databases">
        <title>A metagenomics-based metabolic model of nitrate-dependent anaerobic oxidation of methane by Methanoperedens-like archaea.</title>
        <authorList>
            <person name="Arshad A."/>
            <person name="Speth D.R."/>
            <person name="De Graaf R.M."/>
            <person name="Op Den Camp H.J."/>
            <person name="Jetten M.S."/>
            <person name="Welte C.U."/>
        </authorList>
    </citation>
    <scope>NUCLEOTIDE SEQUENCE [LARGE SCALE GENOMIC DNA]</scope>
</reference>
<gene>
    <name evidence="2" type="ORF">MPEBLZ_00548</name>
</gene>